<reference evidence="2" key="1">
    <citation type="submission" date="2006-12" db="EMBL/GenBank/DDBJ databases">
        <title>Complete sequence of plasmid 1 of Paracoccus denitrificans PD1222.</title>
        <authorList>
            <person name="Copeland A."/>
            <person name="Lucas S."/>
            <person name="Lapidus A."/>
            <person name="Barry K."/>
            <person name="Detter J.C."/>
            <person name="Glavina del Rio T."/>
            <person name="Hammon N."/>
            <person name="Israni S."/>
            <person name="Dalin E."/>
            <person name="Tice H."/>
            <person name="Pitluck S."/>
            <person name="Munk A.C."/>
            <person name="Brettin T."/>
            <person name="Bruce D."/>
            <person name="Han C."/>
            <person name="Tapia R."/>
            <person name="Gilna P."/>
            <person name="Schmutz J."/>
            <person name="Larimer F."/>
            <person name="Land M."/>
            <person name="Hauser L."/>
            <person name="Kyrpides N."/>
            <person name="Lykidis A."/>
            <person name="Spiro S."/>
            <person name="Richardson D.J."/>
            <person name="Moir J.W.B."/>
            <person name="Ferguson S.J."/>
            <person name="van Spanning R.J.M."/>
            <person name="Richardson P."/>
        </authorList>
    </citation>
    <scope>NUCLEOTIDE SEQUENCE [LARGE SCALE GENOMIC DNA]</scope>
    <source>
        <strain evidence="2">Pd 1222</strain>
        <plasmid evidence="2">pPD1222</plasmid>
    </source>
</reference>
<gene>
    <name evidence="1" type="ordered locus">Pden_4900</name>
</gene>
<sequence length="189" mass="20133">MSDTINRLAGIAPGSHLDQLRNRRAQAKTSAEESFTLLLSPADEGDFPVADRRRVAFFVALLHGDAEAVSFYEALLGEDPLAGGLRNEAERAVAPGPWGRYPVGPLSAEDIQGPALAIPDAAGFEPKLARALEHAHLLVLHPRDASPRALQALLDAGWSTTGVVTLSQLVAFLSFQIRAAIGLRALSRV</sequence>
<dbReference type="KEGG" id="pde:Pden_4900"/>
<dbReference type="Gene3D" id="1.20.1290.10">
    <property type="entry name" value="AhpD-like"/>
    <property type="match status" value="1"/>
</dbReference>
<dbReference type="RefSeq" id="WP_011751119.1">
    <property type="nucleotide sequence ID" value="NC_008688.1"/>
</dbReference>
<organism evidence="1 2">
    <name type="scientific">Paracoccus denitrificans (strain Pd 1222)</name>
    <dbReference type="NCBI Taxonomy" id="318586"/>
    <lineage>
        <taxon>Bacteria</taxon>
        <taxon>Pseudomonadati</taxon>
        <taxon>Pseudomonadota</taxon>
        <taxon>Alphaproteobacteria</taxon>
        <taxon>Rhodobacterales</taxon>
        <taxon>Paracoccaceae</taxon>
        <taxon>Paracoccus</taxon>
    </lineage>
</organism>
<dbReference type="EMBL" id="CP000491">
    <property type="protein sequence ID" value="ABL72960.1"/>
    <property type="molecule type" value="Genomic_DNA"/>
</dbReference>
<dbReference type="SUPFAM" id="SSF69118">
    <property type="entry name" value="AhpD-like"/>
    <property type="match status" value="1"/>
</dbReference>
<dbReference type="eggNOG" id="COG4950">
    <property type="taxonomic scope" value="Bacteria"/>
</dbReference>
<dbReference type="Proteomes" id="UP000000361">
    <property type="component" value="Chromosome 1"/>
</dbReference>
<dbReference type="OrthoDB" id="8718286at2"/>
<dbReference type="AlphaFoldDB" id="A1BBR6"/>
<keyword evidence="1" id="KW-0614">Plasmid</keyword>
<accession>A1BBR6</accession>
<keyword evidence="2" id="KW-1185">Reference proteome</keyword>
<dbReference type="GeneID" id="93454324"/>
<evidence type="ECO:0008006" key="3">
    <source>
        <dbReference type="Google" id="ProtNLM"/>
    </source>
</evidence>
<proteinExistence type="predicted"/>
<dbReference type="HOGENOM" id="CLU_115851_0_0_5"/>
<evidence type="ECO:0000313" key="2">
    <source>
        <dbReference type="Proteomes" id="UP000000361"/>
    </source>
</evidence>
<name>A1BBR6_PARDP</name>
<protein>
    <recommendedName>
        <fullName evidence="3">CMD domain protein</fullName>
    </recommendedName>
</protein>
<dbReference type="NCBIfam" id="TIGR04029">
    <property type="entry name" value="CMD_Avi_7170"/>
    <property type="match status" value="1"/>
</dbReference>
<dbReference type="EnsemblBacteria" id="ABL72960">
    <property type="protein sequence ID" value="ABL72960"/>
    <property type="gene ID" value="Pden_4900"/>
</dbReference>
<evidence type="ECO:0000313" key="1">
    <source>
        <dbReference type="EMBL" id="ABL72960.1"/>
    </source>
</evidence>
<dbReference type="InterPro" id="IPR023982">
    <property type="entry name" value="CHP04029_CMD-like"/>
</dbReference>
<dbReference type="InterPro" id="IPR029032">
    <property type="entry name" value="AhpD-like"/>
</dbReference>
<geneLocation type="plasmid" evidence="2">
    <name>pPD1222</name>
</geneLocation>